<evidence type="ECO:0000259" key="3">
    <source>
        <dbReference type="SMART" id="SM00487"/>
    </source>
</evidence>
<name>A0ABZ2I5Z6_9HYPH</name>
<dbReference type="InterPro" id="IPR002052">
    <property type="entry name" value="DNA_methylase_N6_adenine_CS"/>
</dbReference>
<dbReference type="RefSeq" id="WP_338610840.1">
    <property type="nucleotide sequence ID" value="NZ_CP146276.1"/>
</dbReference>
<keyword evidence="4" id="KW-0489">Methyltransferase</keyword>
<dbReference type="SUPFAM" id="SSF53335">
    <property type="entry name" value="S-adenosyl-L-methionine-dependent methyltransferases"/>
    <property type="match status" value="1"/>
</dbReference>
<keyword evidence="4" id="KW-0808">Transferase</keyword>
<accession>A0ABZ2I5Z6</accession>
<dbReference type="GO" id="GO:0008168">
    <property type="term" value="F:methyltransferase activity"/>
    <property type="evidence" value="ECO:0007669"/>
    <property type="project" value="UniProtKB-KW"/>
</dbReference>
<dbReference type="Gene3D" id="3.40.50.300">
    <property type="entry name" value="P-loop containing nucleotide triphosphate hydrolases"/>
    <property type="match status" value="2"/>
</dbReference>
<dbReference type="InterPro" id="IPR052933">
    <property type="entry name" value="DNA_Protect_Modify"/>
</dbReference>
<organism evidence="4 5">
    <name type="scientific">Pelagibacterium nitratireducens</name>
    <dbReference type="NCBI Taxonomy" id="1046114"/>
    <lineage>
        <taxon>Bacteria</taxon>
        <taxon>Pseudomonadati</taxon>
        <taxon>Pseudomonadota</taxon>
        <taxon>Alphaproteobacteria</taxon>
        <taxon>Hyphomicrobiales</taxon>
        <taxon>Devosiaceae</taxon>
        <taxon>Pelagibacterium</taxon>
    </lineage>
</organism>
<dbReference type="Pfam" id="PF04851">
    <property type="entry name" value="ResIII"/>
    <property type="match status" value="1"/>
</dbReference>
<dbReference type="InterPro" id="IPR006935">
    <property type="entry name" value="Helicase/UvrB_N"/>
</dbReference>
<keyword evidence="1" id="KW-0175">Coiled coil</keyword>
<keyword evidence="4" id="KW-0614">Plasmid</keyword>
<evidence type="ECO:0000256" key="2">
    <source>
        <dbReference type="SAM" id="MobiDB-lite"/>
    </source>
</evidence>
<feature type="region of interest" description="Disordered" evidence="2">
    <location>
        <begin position="29"/>
        <end position="57"/>
    </location>
</feature>
<gene>
    <name evidence="4" type="ORF">V6617_18615</name>
</gene>
<dbReference type="GO" id="GO:0032259">
    <property type="term" value="P:methylation"/>
    <property type="evidence" value="ECO:0007669"/>
    <property type="project" value="UniProtKB-KW"/>
</dbReference>
<evidence type="ECO:0000256" key="1">
    <source>
        <dbReference type="SAM" id="Coils"/>
    </source>
</evidence>
<evidence type="ECO:0000313" key="5">
    <source>
        <dbReference type="Proteomes" id="UP001369958"/>
    </source>
</evidence>
<dbReference type="PROSITE" id="PS00092">
    <property type="entry name" value="N6_MTASE"/>
    <property type="match status" value="1"/>
</dbReference>
<feature type="domain" description="Helicase ATP-binding" evidence="3">
    <location>
        <begin position="867"/>
        <end position="1134"/>
    </location>
</feature>
<dbReference type="CDD" id="cd02440">
    <property type="entry name" value="AdoMet_MTases"/>
    <property type="match status" value="1"/>
</dbReference>
<dbReference type="EMBL" id="CP146276">
    <property type="protein sequence ID" value="WWT34754.1"/>
    <property type="molecule type" value="Genomic_DNA"/>
</dbReference>
<feature type="coiled-coil region" evidence="1">
    <location>
        <begin position="989"/>
        <end position="1034"/>
    </location>
</feature>
<keyword evidence="5" id="KW-1185">Reference proteome</keyword>
<dbReference type="Gene3D" id="3.40.50.150">
    <property type="entry name" value="Vaccinia Virus protein VP39"/>
    <property type="match status" value="1"/>
</dbReference>
<dbReference type="InterPro" id="IPR029063">
    <property type="entry name" value="SAM-dependent_MTases_sf"/>
</dbReference>
<reference evidence="4 5" key="1">
    <citation type="submission" date="2024-02" db="EMBL/GenBank/DDBJ databases">
        <title>Complete genome sequence of Pelagibacterium nitratireducens ZH15.</title>
        <authorList>
            <person name="Zhao L.H."/>
        </authorList>
    </citation>
    <scope>NUCLEOTIDE SEQUENCE [LARGE SCALE GENOMIC DNA]</scope>
    <source>
        <strain evidence="4 5">ZH15</strain>
        <plasmid evidence="4 5">unnamed</plasmid>
    </source>
</reference>
<dbReference type="InterPro" id="IPR027417">
    <property type="entry name" value="P-loop_NTPase"/>
</dbReference>
<dbReference type="PANTHER" id="PTHR41313">
    <property type="entry name" value="ADENINE-SPECIFIC METHYLTRANSFERASE"/>
    <property type="match status" value="1"/>
</dbReference>
<dbReference type="SMART" id="SM00487">
    <property type="entry name" value="DEXDc"/>
    <property type="match status" value="1"/>
</dbReference>
<sequence>MSDHDPFTLDMLGTSQNALSSGLGFGVTAFAERPATEPDEDVPPPDSSRPPASEKLTDQHVGNANERGSNFHLSGSRDLAKGWKARARDNLDAILLSTSIAAQDRPATAEEQARLIRFTGFGATDLANTIFTRPGEDGFRKGWEDLGERLQESVSEADCASLARCTQYAHFTPEFIIRAIWKGLQRLGWRGGRVLEPGLGTGLFPALMSAGLRETSLVTGVELDPVTVRIARLLQPAARIIEGDFARTDLPAHFDLVIGNPPFSDRIVRSDRAYRSLGLRLHDYFIAKSIDLLKPGAFAAFVTSSGTMDKADATAREHIAKSADLIAAIRLPEGSFRQDAGTDVVVDILFFRKRKAGEPRGGASWLDLAEVIPATEDSEAIRVNRWFADRPDHVLGRHATTSGPFGETYTCLAGEGDLEADLDAAILSLPEAIYDGEPGEIDVDLELGPIDADIGKPDEAPVREGSFFFDASRGLMQVLDGKPAPVTVRRGRSGDGLSEKQVRIVKKLIPVRDAVRAVLKAQETDQPWRDLQVELRIAWSSFVRDFGPINHTKVSISENGESGEFRQTHRRPNLQPFLDDPDCWLVASIENYDLDTDTAKPGPIFSERVIAPPSPPVITNAADALAVVLNERGHVDIDHIAELLQEDRDTVVEELGSAIYCDSADGTWQTSDAYLSGPVRDRLAIAEAAAELDPAYRRNVEALQAVQPADLSPSDITARLGAPWIPASDVADFVKEAMGVEIAIRHMPELASWTVDARMLAYRAEGTSEWGTKRRHAGELLADALNSRVPQIFDTIRDGDSERRVLNVVDTEAAKEKLTKIKIAFQTWVWSDPDRTDRLARVYNDRFNNIAPRSFNGDHLQLPGASGAFVLYGHQKRGIWRIISAGATYLAHAVGAGKTMTMAAAIMEQRRLGLISKAMLVVPGHCLAQAAREFLALYPTARILVADETNFTKDKRHRFLSRAATATWDAIIITHSAFKFVAVPADFEKQMIEDELTLYEELLNKVESDDRVSRKRLERLKEGLRDRLESLATVKDDLLTISEIGVDQIIVDEAQEFRKLSFATNMSTLKGVDPNGSQRAWDLYVKSRFVETKNPGRALVLASGTPITNTLGEMFSVQRFLGHSALKERGLHEFDAWASTFGDVATELELQPSGKYKPVSRFATFVNVPELIAMFRSFADVVLPEDLRQYVKVPAVSTGKRQIVTAKPTEDFKLYQQVLEARIKAIEMRDGPAKPGDDILLSVITDGRHAAIDLRLVDPDSDNEPDNKLNKLIVNAYRIWRETAGNTYLAKDGKPFELPGAAQMIFSDLGTISVEKSRGFSAYRWIRDELVRRGVPASEIAFMQDYKKTEAKQRLFADVNAGKVRFLIGSSETMGTGVNAQLRLKALHHLDVPWLPSQIEQREGRIERQGNQHDETDIFAYATEGSMDAQMWQNNERKARFIAAALSGDTSVRQLEDLGEGQANQFAMAKAIASGDQRLMQKAGLEADIARLERLRAAHRDDLFAVRRQIRNAERDIEYDTRRIADIGKDIARRVLTAGDAFAMTVGGQSFTDRKLAGRALLKEVMTLVHLRLEDETTIATIGGFDLVFSGQRFGQDDFQYDVALERNAAETEIDLALTVTPLGAVSRIEHVLAGFEEERSQYRFRLDDAKRRLASYQSRQGGEFGFDDELAEKRRQLETIEADLANEVLGVGKTVGEAA</sequence>
<geneLocation type="plasmid" evidence="4 5">
    <name>unnamed</name>
</geneLocation>
<dbReference type="PRINTS" id="PR00507">
    <property type="entry name" value="N12N6MTFRASE"/>
</dbReference>
<dbReference type="SUPFAM" id="SSF52540">
    <property type="entry name" value="P-loop containing nucleoside triphosphate hydrolases"/>
    <property type="match status" value="2"/>
</dbReference>
<dbReference type="InterPro" id="IPR011639">
    <property type="entry name" value="MethylTrfase_TaqI-like_dom"/>
</dbReference>
<protein>
    <submittedName>
        <fullName evidence="4">N-6 DNA methylase</fullName>
    </submittedName>
</protein>
<dbReference type="Pfam" id="PF07669">
    <property type="entry name" value="Eco57I"/>
    <property type="match status" value="1"/>
</dbReference>
<dbReference type="InterPro" id="IPR014001">
    <property type="entry name" value="Helicase_ATP-bd"/>
</dbReference>
<dbReference type="PANTHER" id="PTHR41313:SF1">
    <property type="entry name" value="DNA METHYLASE ADENINE-SPECIFIC DOMAIN-CONTAINING PROTEIN"/>
    <property type="match status" value="1"/>
</dbReference>
<dbReference type="Proteomes" id="UP001369958">
    <property type="component" value="Plasmid unnamed"/>
</dbReference>
<proteinExistence type="predicted"/>
<evidence type="ECO:0000313" key="4">
    <source>
        <dbReference type="EMBL" id="WWT34754.1"/>
    </source>
</evidence>